<gene>
    <name evidence="9" type="primary">dld1</name>
    <name evidence="9" type="ORF">Lac1_05500</name>
</gene>
<proteinExistence type="inferred from homology"/>
<dbReference type="Pfam" id="PF01565">
    <property type="entry name" value="FAD_binding_4"/>
    <property type="match status" value="1"/>
</dbReference>
<dbReference type="PANTHER" id="PTHR11748:SF111">
    <property type="entry name" value="D-LACTATE DEHYDROGENASE, MITOCHONDRIAL-RELATED"/>
    <property type="match status" value="1"/>
</dbReference>
<dbReference type="Proteomes" id="UP001305815">
    <property type="component" value="Chromosome"/>
</dbReference>
<dbReference type="InterPro" id="IPR016169">
    <property type="entry name" value="FAD-bd_PCMH_sub2"/>
</dbReference>
<evidence type="ECO:0000256" key="6">
    <source>
        <dbReference type="ARBA" id="ARBA00023002"/>
    </source>
</evidence>
<evidence type="ECO:0000313" key="10">
    <source>
        <dbReference type="Proteomes" id="UP001305815"/>
    </source>
</evidence>
<sequence>MSVTIFPMEEQYKEYLIDESKFTGNADSISFPETESEIREVLEHLGKDVKITIQGGKTGITGAAVPEEGHILNLSHMNKVKDGEVHSDGTASVTVEPGITLMDLKKEIDSMFRKTPVFWPPDPTETSATVGGVAAENAEGICRILYGPARDYIEKIRVLYPDGTVQEIGWGEKIVLASGKEMEKMDTVLGKEGITGIITELTLKLLPKPESLWGIAFFFRDTGEAGQFVDSLKEELPSCETAAVAAVEYIDRKTMDLIEERKPSMSKIKELPDIEQEITDMVYLEIQGQEEGIEEIAECLMEKAAECGSDPDEAWAVSGEAEIEKMHAFRHAAAETANLFIEGVRRTNKEITKLGTDMAVADAGFSEILKKSREDIAKSGLSACIFGHAMENHLHINLLPENKEEYEEGIRLLSRWAKETSTHGKVIGEHGIGKLKKKILGDSVPGDYLEVCRELKQQYDSVYRLNPGNIIETEE</sequence>
<dbReference type="InterPro" id="IPR036318">
    <property type="entry name" value="FAD-bd_PCMH-like_sf"/>
</dbReference>
<keyword evidence="6" id="KW-0560">Oxidoreductase</keyword>
<dbReference type="SUPFAM" id="SSF56176">
    <property type="entry name" value="FAD-binding/transporter-associated domain-like"/>
    <property type="match status" value="1"/>
</dbReference>
<evidence type="ECO:0000256" key="1">
    <source>
        <dbReference type="ARBA" id="ARBA00001974"/>
    </source>
</evidence>
<evidence type="ECO:0000256" key="5">
    <source>
        <dbReference type="ARBA" id="ARBA00022946"/>
    </source>
</evidence>
<dbReference type="InterPro" id="IPR016164">
    <property type="entry name" value="FAD-linked_Oxase-like_C"/>
</dbReference>
<dbReference type="PANTHER" id="PTHR11748">
    <property type="entry name" value="D-LACTATE DEHYDROGENASE"/>
    <property type="match status" value="1"/>
</dbReference>
<keyword evidence="10" id="KW-1185">Reference proteome</keyword>
<dbReference type="InterPro" id="IPR016166">
    <property type="entry name" value="FAD-bd_PCMH"/>
</dbReference>
<keyword evidence="5" id="KW-0809">Transit peptide</keyword>
<dbReference type="RefSeq" id="WP_316266173.1">
    <property type="nucleotide sequence ID" value="NZ_AP027742.1"/>
</dbReference>
<feature type="domain" description="FAD-binding PCMH-type" evidence="8">
    <location>
        <begin position="22"/>
        <end position="208"/>
    </location>
</feature>
<dbReference type="EMBL" id="AP027742">
    <property type="protein sequence ID" value="BDZ76367.1"/>
    <property type="molecule type" value="Genomic_DNA"/>
</dbReference>
<evidence type="ECO:0000259" key="8">
    <source>
        <dbReference type="PROSITE" id="PS51387"/>
    </source>
</evidence>
<dbReference type="InterPro" id="IPR006094">
    <property type="entry name" value="Oxid_FAD_bind_N"/>
</dbReference>
<evidence type="ECO:0000256" key="3">
    <source>
        <dbReference type="ARBA" id="ARBA00022630"/>
    </source>
</evidence>
<accession>A0ABN6Z1A3</accession>
<keyword evidence="4" id="KW-0274">FAD</keyword>
<evidence type="ECO:0000256" key="4">
    <source>
        <dbReference type="ARBA" id="ARBA00022827"/>
    </source>
</evidence>
<dbReference type="PROSITE" id="PS51387">
    <property type="entry name" value="FAD_PCMH"/>
    <property type="match status" value="1"/>
</dbReference>
<comment type="similarity">
    <text evidence="2">Belongs to the FAD-binding oxidoreductase/transferase type 4 family.</text>
</comment>
<dbReference type="InterPro" id="IPR004113">
    <property type="entry name" value="FAD-bd_oxidored_4_C"/>
</dbReference>
<dbReference type="Pfam" id="PF02913">
    <property type="entry name" value="FAD-oxidase_C"/>
    <property type="match status" value="1"/>
</dbReference>
<dbReference type="Gene3D" id="3.30.70.2740">
    <property type="match status" value="1"/>
</dbReference>
<dbReference type="Gene3D" id="3.30.465.10">
    <property type="match status" value="1"/>
</dbReference>
<comment type="cofactor">
    <cofactor evidence="1">
        <name>FAD</name>
        <dbReference type="ChEBI" id="CHEBI:57692"/>
    </cofactor>
</comment>
<protein>
    <recommendedName>
        <fullName evidence="7">D-lactate dehydrogenase (cytochrome)</fullName>
        <ecNumber evidence="7">1.1.2.4</ecNumber>
    </recommendedName>
</protein>
<evidence type="ECO:0000256" key="2">
    <source>
        <dbReference type="ARBA" id="ARBA00008000"/>
    </source>
</evidence>
<name>A0ABN6Z1A3_9FIRM</name>
<dbReference type="EC" id="1.1.2.4" evidence="7"/>
<evidence type="ECO:0000313" key="9">
    <source>
        <dbReference type="EMBL" id="BDZ76367.1"/>
    </source>
</evidence>
<organism evidence="9 10">
    <name type="scientific">Claveliimonas bilis</name>
    <dbReference type="NCBI Taxonomy" id="3028070"/>
    <lineage>
        <taxon>Bacteria</taxon>
        <taxon>Bacillati</taxon>
        <taxon>Bacillota</taxon>
        <taxon>Clostridia</taxon>
        <taxon>Lachnospirales</taxon>
        <taxon>Lachnospiraceae</taxon>
        <taxon>Claveliimonas</taxon>
    </lineage>
</organism>
<reference evidence="10" key="1">
    <citation type="journal article" date="2023" name="Int. J. Syst. Evol. Microbiol.">
        <title>Claveliimonas bilis gen. nov., sp. nov., deoxycholic acid-producing bacteria isolated from human faeces, and reclassification of Sellimonas monacensis Zenner et al. 2021 as Claveliimonas monacensis comb. nov.</title>
        <authorList>
            <person name="Hisatomi A."/>
            <person name="Kastawa N.W.E.P.G."/>
            <person name="Song I."/>
            <person name="Ohkuma M."/>
            <person name="Fukiya S."/>
            <person name="Sakamoto M."/>
        </authorList>
    </citation>
    <scope>NUCLEOTIDE SEQUENCE [LARGE SCALE GENOMIC DNA]</scope>
    <source>
        <strain evidence="10">12BBH14</strain>
    </source>
</reference>
<dbReference type="SUPFAM" id="SSF55103">
    <property type="entry name" value="FAD-linked oxidases, C-terminal domain"/>
    <property type="match status" value="1"/>
</dbReference>
<evidence type="ECO:0000256" key="7">
    <source>
        <dbReference type="ARBA" id="ARBA00038897"/>
    </source>
</evidence>
<keyword evidence="3" id="KW-0285">Flavoprotein</keyword>